<dbReference type="HAMAP" id="MF_00711">
    <property type="entry name" value="GcvP"/>
    <property type="match status" value="1"/>
</dbReference>
<feature type="domain" description="Glycine dehydrogenase C-terminal" evidence="13">
    <location>
        <begin position="850"/>
        <end position="971"/>
    </location>
</feature>
<dbReference type="GO" id="GO:0016594">
    <property type="term" value="F:glycine binding"/>
    <property type="evidence" value="ECO:0007669"/>
    <property type="project" value="TreeGrafter"/>
</dbReference>
<evidence type="ECO:0000313" key="14">
    <source>
        <dbReference type="EMBL" id="PIN13258.1"/>
    </source>
</evidence>
<dbReference type="EMBL" id="NKXS01002515">
    <property type="protein sequence ID" value="PIN13258.1"/>
    <property type="molecule type" value="Genomic_DNA"/>
</dbReference>
<name>A0A2G9H6W2_9LAMI</name>
<dbReference type="PANTHER" id="PTHR11773:SF1">
    <property type="entry name" value="GLYCINE DEHYDROGENASE (DECARBOXYLATING), MITOCHONDRIAL"/>
    <property type="match status" value="1"/>
</dbReference>
<feature type="domain" description="Glycine cleavage system P-protein N-terminal" evidence="12">
    <location>
        <begin position="80"/>
        <end position="506"/>
    </location>
</feature>
<evidence type="ECO:0000256" key="1">
    <source>
        <dbReference type="ARBA" id="ARBA00001933"/>
    </source>
</evidence>
<evidence type="ECO:0000313" key="15">
    <source>
        <dbReference type="Proteomes" id="UP000231279"/>
    </source>
</evidence>
<keyword evidence="11" id="KW-0809">Transit peptide</keyword>
<dbReference type="InterPro" id="IPR049316">
    <property type="entry name" value="GDC-P_C"/>
</dbReference>
<proteinExistence type="inferred from homology"/>
<dbReference type="InterPro" id="IPR015421">
    <property type="entry name" value="PyrdxlP-dep_Trfase_major"/>
</dbReference>
<comment type="subunit">
    <text evidence="8">Homodimer. The glycine cleavage system is composed of four proteins: P, T, L and H.</text>
</comment>
<dbReference type="NCBIfam" id="NF003346">
    <property type="entry name" value="PRK04366.1"/>
    <property type="match status" value="1"/>
</dbReference>
<keyword evidence="5 10" id="KW-0663">Pyridoxal phosphate</keyword>
<dbReference type="InterPro" id="IPR015424">
    <property type="entry name" value="PyrdxlP-dep_Trfase"/>
</dbReference>
<evidence type="ECO:0000256" key="8">
    <source>
        <dbReference type="ARBA" id="ARBA00046415"/>
    </source>
</evidence>
<reference evidence="15" key="1">
    <citation type="journal article" date="2018" name="Gigascience">
        <title>Genome assembly of the Pink Ipe (Handroanthus impetiginosus, Bignoniaceae), a highly valued, ecologically keystone Neotropical timber forest tree.</title>
        <authorList>
            <person name="Silva-Junior O.B."/>
            <person name="Grattapaglia D."/>
            <person name="Novaes E."/>
            <person name="Collevatti R.G."/>
        </authorList>
    </citation>
    <scope>NUCLEOTIDE SEQUENCE [LARGE SCALE GENOMIC DNA]</scope>
    <source>
        <strain evidence="15">cv. UFG-1</strain>
    </source>
</reference>
<dbReference type="CDD" id="cd00613">
    <property type="entry name" value="GDC-P"/>
    <property type="match status" value="2"/>
</dbReference>
<keyword evidence="15" id="KW-1185">Reference proteome</keyword>
<keyword evidence="7 11" id="KW-0496">Mitochondrion</keyword>
<evidence type="ECO:0000256" key="7">
    <source>
        <dbReference type="ARBA" id="ARBA00023128"/>
    </source>
</evidence>
<evidence type="ECO:0000256" key="4">
    <source>
        <dbReference type="ARBA" id="ARBA00010756"/>
    </source>
</evidence>
<dbReference type="Pfam" id="PF02347">
    <property type="entry name" value="GDC-P"/>
    <property type="match status" value="2"/>
</dbReference>
<dbReference type="FunFam" id="3.90.1150.10:FF:000007">
    <property type="entry name" value="Glycine dehydrogenase (decarboxylating), mitochondrial"/>
    <property type="match status" value="1"/>
</dbReference>
<comment type="subcellular location">
    <subcellularLocation>
        <location evidence="3 11">Mitochondrion</location>
    </subcellularLocation>
</comment>
<evidence type="ECO:0000256" key="9">
    <source>
        <dbReference type="ARBA" id="ARBA00049026"/>
    </source>
</evidence>
<dbReference type="GO" id="GO:0009941">
    <property type="term" value="C:chloroplast envelope"/>
    <property type="evidence" value="ECO:0007669"/>
    <property type="project" value="TreeGrafter"/>
</dbReference>
<dbReference type="PANTHER" id="PTHR11773">
    <property type="entry name" value="GLYCINE DEHYDROGENASE, DECARBOXYLATING"/>
    <property type="match status" value="1"/>
</dbReference>
<accession>A0A2G9H6W2</accession>
<dbReference type="AlphaFoldDB" id="A0A2G9H6W2"/>
<feature type="modified residue" description="N6-(pyridoxal phosphate)lysine" evidence="10">
    <location>
        <position position="772"/>
    </location>
</feature>
<dbReference type="OrthoDB" id="6537869at2759"/>
<dbReference type="GO" id="GO:0030170">
    <property type="term" value="F:pyridoxal phosphate binding"/>
    <property type="evidence" value="ECO:0007669"/>
    <property type="project" value="TreeGrafter"/>
</dbReference>
<protein>
    <recommendedName>
        <fullName evidence="11">Glycine cleavage system P protein</fullName>
        <ecNumber evidence="11">1.4.4.2</ecNumber>
    </recommendedName>
</protein>
<dbReference type="STRING" id="429701.A0A2G9H6W2"/>
<comment type="catalytic activity">
    <reaction evidence="9 11">
        <text>N(6)-[(R)-lipoyl]-L-lysyl-[glycine-cleavage complex H protein] + glycine + H(+) = N(6)-[(R)-S(8)-aminomethyldihydrolipoyl]-L-lysyl-[glycine-cleavage complex H protein] + CO2</text>
        <dbReference type="Rhea" id="RHEA:24304"/>
        <dbReference type="Rhea" id="RHEA-COMP:10494"/>
        <dbReference type="Rhea" id="RHEA-COMP:10495"/>
        <dbReference type="ChEBI" id="CHEBI:15378"/>
        <dbReference type="ChEBI" id="CHEBI:16526"/>
        <dbReference type="ChEBI" id="CHEBI:57305"/>
        <dbReference type="ChEBI" id="CHEBI:83099"/>
        <dbReference type="ChEBI" id="CHEBI:83143"/>
        <dbReference type="EC" id="1.4.4.2"/>
    </reaction>
</comment>
<dbReference type="Proteomes" id="UP000231279">
    <property type="component" value="Unassembled WGS sequence"/>
</dbReference>
<gene>
    <name evidence="14" type="ORF">CDL12_14138</name>
</gene>
<evidence type="ECO:0000256" key="3">
    <source>
        <dbReference type="ARBA" id="ARBA00004173"/>
    </source>
</evidence>
<dbReference type="GO" id="GO:0005960">
    <property type="term" value="C:glycine cleavage complex"/>
    <property type="evidence" value="ECO:0007669"/>
    <property type="project" value="TreeGrafter"/>
</dbReference>
<evidence type="ECO:0000256" key="5">
    <source>
        <dbReference type="ARBA" id="ARBA00022898"/>
    </source>
</evidence>
<keyword evidence="6 11" id="KW-0560">Oxidoreductase</keyword>
<dbReference type="InterPro" id="IPR020581">
    <property type="entry name" value="GDC_P"/>
</dbReference>
<comment type="caution">
    <text evidence="14">The sequence shown here is derived from an EMBL/GenBank/DDBJ whole genome shotgun (WGS) entry which is preliminary data.</text>
</comment>
<dbReference type="GO" id="GO:0004375">
    <property type="term" value="F:glycine dehydrogenase (decarboxylating) activity"/>
    <property type="evidence" value="ECO:0007669"/>
    <property type="project" value="UniProtKB-UniRule"/>
</dbReference>
<evidence type="ECO:0000256" key="11">
    <source>
        <dbReference type="RuleBase" id="RU364056"/>
    </source>
</evidence>
<dbReference type="FunFam" id="3.40.640.10:FF:000005">
    <property type="entry name" value="Glycine dehydrogenase (decarboxylating), mitochondrial"/>
    <property type="match status" value="1"/>
</dbReference>
<dbReference type="FunFam" id="3.40.640.10:FF:000007">
    <property type="entry name" value="glycine dehydrogenase (Decarboxylating), mitochondrial"/>
    <property type="match status" value="1"/>
</dbReference>
<dbReference type="FunFam" id="3.90.1150.10:FF:000025">
    <property type="entry name" value="Glycine cleavage system P protein"/>
    <property type="match status" value="1"/>
</dbReference>
<dbReference type="GO" id="GO:0048046">
    <property type="term" value="C:apoplast"/>
    <property type="evidence" value="ECO:0007669"/>
    <property type="project" value="TreeGrafter"/>
</dbReference>
<comment type="function">
    <text evidence="2">The glycine cleavage system catalyzes the degradation of glycine. The P protein binds the alpha-amino group of glycine through its pyridoxal phosphate cofactor; CO(2) is released and the remaining methylamine moiety is then transferred to the lipoamide cofactor of the H protein.</text>
</comment>
<dbReference type="EC" id="1.4.4.2" evidence="11"/>
<evidence type="ECO:0000259" key="12">
    <source>
        <dbReference type="Pfam" id="PF02347"/>
    </source>
</evidence>
<dbReference type="Gene3D" id="3.40.640.10">
    <property type="entry name" value="Type I PLP-dependent aspartate aminotransferase-like (Major domain)"/>
    <property type="match status" value="2"/>
</dbReference>
<dbReference type="InterPro" id="IPR015422">
    <property type="entry name" value="PyrdxlP-dep_Trfase_small"/>
</dbReference>
<sequence length="1037" mass="112640">MERARKLANRAILKRLVSQTKQQPLYKSSRYISSLSPSVVQGSSNFSNVHSFNPRNLSQFMGSRSISVEALKPSDTFPRRHNSATPEEQSKMAEFVGYNSLDSLIDATVPKSIRLGKMALPIFDEGLTEAQMIAHMQDLASKNKIFKSYIGMGYYNTFVPSVILRNIMENPGWYTQYTPYQAEVAQGRLESLLNFQTMITDLTGLPMSNASLLDEGTAAAEAMAMCNNIQKGKKKTFVIASNCHPQTIDICQTRADGFDIKVVVSDLKDIDYKSGDVCGVLVQYPGTEGEILDYGEFVKNAHANGVKVVMASDLLALTMLKPPGELGADIAIGSAQRFGVPMGYGGPHAAFLATSQEYKRMMPGRIIGVTIDSSGKPALRVAMQTREQHIRRDKATSNICTAQALLANMAATYAIYHGPEGLKTIGQRVHGLAGTLAAGLKKLGTVEVQGLPFFDTVKVKCGDAKAIADVAYKNEINLRIVDKNTITVSFDETTTLEEVDKLFEVFACGKPVTFTAASVAPEVENVIPSGLVRGSPYLTHPIFNSYHTEHELLRYLHRLQSKDLSLCHSMIPLGSCTMKLNATTEMMPVTWPAFANLHPFAPIEQASGYQEMFKNLGEMLCTITGFDSFSLQPNAGAAGEYAGLMVIRAYHMSRGDHHRNVCIIPVSAHGTNPATAAMCGMKIVALGTDSKGNINVEQLRKAAEANKENLAAFMVTYPSTHGVYEEGIDEICKIIHDNGGQVYMDGANMNAQVGLTSPGFIGADVCHLNLHKTFCIPHGGGGPGMGPIGVKKHLAPFLPSHPVVPTGGIPAPDESQPLGSISAAPWGSALILPISYAYIAMMGSKGLTEASKVAILKANYMAKRLEKHYPVLFRGVNGTVAHEFIIDLRGFKNTAGIEPEDVAKRLMDYGFHGPTMSWPVPGTLMIEPTESESKAELDRYCDALISIREEIALIENGKADVHNNVLKGAPHPPSLLMADVWTKPYSREYAAYPAPWLKTAKFWPTTGRVDNVYGDRNLVCTLLPVSQMAEEAAEATA</sequence>
<dbReference type="InterPro" id="IPR003437">
    <property type="entry name" value="GcvP"/>
</dbReference>
<comment type="similarity">
    <text evidence="4 11">Belongs to the GcvP family.</text>
</comment>
<feature type="domain" description="Glycine cleavage system P-protein N-terminal" evidence="12">
    <location>
        <begin position="541"/>
        <end position="799"/>
    </location>
</feature>
<evidence type="ECO:0000259" key="13">
    <source>
        <dbReference type="Pfam" id="PF21478"/>
    </source>
</evidence>
<evidence type="ECO:0000256" key="2">
    <source>
        <dbReference type="ARBA" id="ARBA00003788"/>
    </source>
</evidence>
<dbReference type="GO" id="GO:0019464">
    <property type="term" value="P:glycine decarboxylation via glycine cleavage system"/>
    <property type="evidence" value="ECO:0007669"/>
    <property type="project" value="TreeGrafter"/>
</dbReference>
<dbReference type="Gene3D" id="3.90.1150.10">
    <property type="entry name" value="Aspartate Aminotransferase, domain 1"/>
    <property type="match status" value="2"/>
</dbReference>
<evidence type="ECO:0000256" key="6">
    <source>
        <dbReference type="ARBA" id="ARBA00023002"/>
    </source>
</evidence>
<comment type="cofactor">
    <cofactor evidence="1 10 11">
        <name>pyridoxal 5'-phosphate</name>
        <dbReference type="ChEBI" id="CHEBI:597326"/>
    </cofactor>
</comment>
<dbReference type="Pfam" id="PF21478">
    <property type="entry name" value="GcvP2_C"/>
    <property type="match status" value="1"/>
</dbReference>
<dbReference type="InterPro" id="IPR049315">
    <property type="entry name" value="GDC-P_N"/>
</dbReference>
<dbReference type="NCBIfam" id="TIGR00461">
    <property type="entry name" value="gcvP"/>
    <property type="match status" value="1"/>
</dbReference>
<organism evidence="14 15">
    <name type="scientific">Handroanthus impetiginosus</name>
    <dbReference type="NCBI Taxonomy" id="429701"/>
    <lineage>
        <taxon>Eukaryota</taxon>
        <taxon>Viridiplantae</taxon>
        <taxon>Streptophyta</taxon>
        <taxon>Embryophyta</taxon>
        <taxon>Tracheophyta</taxon>
        <taxon>Spermatophyta</taxon>
        <taxon>Magnoliopsida</taxon>
        <taxon>eudicotyledons</taxon>
        <taxon>Gunneridae</taxon>
        <taxon>Pentapetalae</taxon>
        <taxon>asterids</taxon>
        <taxon>lamiids</taxon>
        <taxon>Lamiales</taxon>
        <taxon>Bignoniaceae</taxon>
        <taxon>Crescentiina</taxon>
        <taxon>Tabebuia alliance</taxon>
        <taxon>Handroanthus</taxon>
    </lineage>
</organism>
<evidence type="ECO:0000256" key="10">
    <source>
        <dbReference type="PIRSR" id="PIRSR603437-50"/>
    </source>
</evidence>
<dbReference type="GO" id="GO:0005739">
    <property type="term" value="C:mitochondrion"/>
    <property type="evidence" value="ECO:0007669"/>
    <property type="project" value="UniProtKB-SubCell"/>
</dbReference>
<dbReference type="SUPFAM" id="SSF53383">
    <property type="entry name" value="PLP-dependent transferases"/>
    <property type="match status" value="2"/>
</dbReference>